<sequence>MLRHTMDPRVLEDKPYGIKADATIQPAKSYPMSLYIIR</sequence>
<proteinExistence type="predicted"/>
<organism evidence="1 2">
    <name type="scientific">Gynuella sunshinyii YC6258</name>
    <dbReference type="NCBI Taxonomy" id="1445510"/>
    <lineage>
        <taxon>Bacteria</taxon>
        <taxon>Pseudomonadati</taxon>
        <taxon>Pseudomonadota</taxon>
        <taxon>Gammaproteobacteria</taxon>
        <taxon>Oceanospirillales</taxon>
        <taxon>Saccharospirillaceae</taxon>
        <taxon>Gynuella</taxon>
    </lineage>
</organism>
<reference evidence="1 2" key="1">
    <citation type="submission" date="2014-01" db="EMBL/GenBank/DDBJ databases">
        <title>Full genme sequencing of cellulolytic bacterium Gynuella sunshinyii YC6258T gen. nov., sp. nov.</title>
        <authorList>
            <person name="Khan H."/>
            <person name="Chung E.J."/>
            <person name="Chung Y.R."/>
        </authorList>
    </citation>
    <scope>NUCLEOTIDE SEQUENCE [LARGE SCALE GENOMIC DNA]</scope>
    <source>
        <strain evidence="1 2">YC6258</strain>
    </source>
</reference>
<name>A0A0C5VQA5_9GAMM</name>
<dbReference type="EMBL" id="CP007142">
    <property type="protein sequence ID" value="AJQ95613.1"/>
    <property type="molecule type" value="Genomic_DNA"/>
</dbReference>
<dbReference type="HOGENOM" id="CLU_3328491_0_0_6"/>
<keyword evidence="2" id="KW-1185">Reference proteome</keyword>
<protein>
    <submittedName>
        <fullName evidence="1">Uncharacterized protein</fullName>
    </submittedName>
</protein>
<dbReference type="Proteomes" id="UP000032266">
    <property type="component" value="Chromosome"/>
</dbReference>
<evidence type="ECO:0000313" key="2">
    <source>
        <dbReference type="Proteomes" id="UP000032266"/>
    </source>
</evidence>
<dbReference type="AlphaFoldDB" id="A0A0C5VQA5"/>
<gene>
    <name evidence="1" type="ORF">YC6258_03577</name>
</gene>
<dbReference type="STRING" id="1445510.YC6258_03577"/>
<dbReference type="KEGG" id="gsn:YC6258_03577"/>
<evidence type="ECO:0000313" key="1">
    <source>
        <dbReference type="EMBL" id="AJQ95613.1"/>
    </source>
</evidence>
<accession>A0A0C5VQA5</accession>